<evidence type="ECO:0000256" key="1">
    <source>
        <dbReference type="ARBA" id="ARBA00004141"/>
    </source>
</evidence>
<dbReference type="GO" id="GO:0043190">
    <property type="term" value="C:ATP-binding cassette (ABC) transporter complex"/>
    <property type="evidence" value="ECO:0007669"/>
    <property type="project" value="InterPro"/>
</dbReference>
<keyword evidence="2 9" id="KW-0813">Transport</keyword>
<dbReference type="RefSeq" id="WP_125377248.1">
    <property type="nucleotide sequence ID" value="NZ_CP071419.1"/>
</dbReference>
<dbReference type="GO" id="GO:0015871">
    <property type="term" value="P:choline transport"/>
    <property type="evidence" value="ECO:0007669"/>
    <property type="project" value="TreeGrafter"/>
</dbReference>
<evidence type="ECO:0000259" key="10">
    <source>
        <dbReference type="PROSITE" id="PS50928"/>
    </source>
</evidence>
<keyword evidence="4 9" id="KW-0812">Transmembrane</keyword>
<dbReference type="PANTHER" id="PTHR47737">
    <property type="entry name" value="GLYCINE BETAINE/PROLINE BETAINE TRANSPORT SYSTEM PERMEASE PROTEIN PROW"/>
    <property type="match status" value="1"/>
</dbReference>
<dbReference type="InterPro" id="IPR000515">
    <property type="entry name" value="MetI-like"/>
</dbReference>
<keyword evidence="3" id="KW-1003">Cell membrane</keyword>
<gene>
    <name evidence="11" type="primary">gbuB</name>
    <name evidence="11" type="ORF">D8879_00645</name>
</gene>
<dbReference type="GO" id="GO:0015226">
    <property type="term" value="F:carnitine transmembrane transporter activity"/>
    <property type="evidence" value="ECO:0007669"/>
    <property type="project" value="TreeGrafter"/>
</dbReference>
<reference evidence="11 12" key="1">
    <citation type="submission" date="2018-11" db="EMBL/GenBank/DDBJ databases">
        <title>Species Designations Belie Phenotypic and Genotypic Heterogeneity in Oral Streptococci.</title>
        <authorList>
            <person name="Velsko I."/>
        </authorList>
    </citation>
    <scope>NUCLEOTIDE SEQUENCE [LARGE SCALE GENOMIC DNA]</scope>
    <source>
        <strain evidence="11 12">BCC16</strain>
    </source>
</reference>
<keyword evidence="6 9" id="KW-0472">Membrane</keyword>
<dbReference type="GO" id="GO:0031460">
    <property type="term" value="P:glycine betaine transport"/>
    <property type="evidence" value="ECO:0007669"/>
    <property type="project" value="TreeGrafter"/>
</dbReference>
<dbReference type="AlphaFoldDB" id="A0AB74DNJ2"/>
<evidence type="ECO:0000313" key="12">
    <source>
        <dbReference type="Proteomes" id="UP000273966"/>
    </source>
</evidence>
<feature type="transmembrane region" description="Helical" evidence="9">
    <location>
        <begin position="294"/>
        <end position="313"/>
    </location>
</feature>
<name>A0AB74DNJ2_STRSA</name>
<dbReference type="Gene3D" id="1.10.3720.10">
    <property type="entry name" value="MetI-like"/>
    <property type="match status" value="1"/>
</dbReference>
<sequence length="574" mass="62932">MNILQQPIPVSQWVESFTNWVTDTFSGLFSVLQAIGNAIMNGMTDTLLFIPPLLFIAVITIFTYLISKRKLGLPLLTLLGLLFVYNQGLWENLMNTVTLVIVSSAISIIIGIPLGIWMAKSNRVEAVIKPLLDFMQTMPAFVYLIPAVAFFGIGMVPGVFASVIFALPPTVRFTNLAIRQIPTELIEASDSFGGTGKQKLFKVELPLAKNTILAGVNQTIMLALSMVVTASMIGAPGLGRGVLSALQHADIGSGFVNGVSLVILAIIIDRLTQKLNQPLAKKAPVTAKKKRKKIMLWSALAAVILTAFVGNQVTKLQQNKKEKVNLAYVEWDSEVASTNVVAEALKEMGYDVTITPLDNAVMWKSVANSEADAMVSAWLPTTHAALYEEYKDKLVDLGPNLEGVKTGLVVPSYMDADSIEDLSDQAKKTITGIEPGAGIMTATEKTMQEYSTLNGWNLSSSSTGAMTTALDQAIKNKEDIIVTGWSPHWMFSKYDLKYLKDPKGTMGGKEAIHTMTRKNLDKDLPEVNKVLDNFNWTQKDMEEVMLKINEGSSPEAAAKEWIKNHQKEVESWKK</sequence>
<dbReference type="Pfam" id="PF04069">
    <property type="entry name" value="OpuAC"/>
    <property type="match status" value="1"/>
</dbReference>
<dbReference type="SUPFAM" id="SSF53850">
    <property type="entry name" value="Periplasmic binding protein-like II"/>
    <property type="match status" value="1"/>
</dbReference>
<organism evidence="11 12">
    <name type="scientific">Streptococcus sanguinis</name>
    <dbReference type="NCBI Taxonomy" id="1305"/>
    <lineage>
        <taxon>Bacteria</taxon>
        <taxon>Bacillati</taxon>
        <taxon>Bacillota</taxon>
        <taxon>Bacilli</taxon>
        <taxon>Lactobacillales</taxon>
        <taxon>Streptococcaceae</taxon>
        <taxon>Streptococcus</taxon>
    </lineage>
</organism>
<dbReference type="PANTHER" id="PTHR47737:SF1">
    <property type="entry name" value="GLYCINE BETAINE_PROLINE BETAINE TRANSPORT SYSTEM PERMEASE PROTEIN PROW"/>
    <property type="match status" value="1"/>
</dbReference>
<proteinExistence type="inferred from homology"/>
<comment type="similarity">
    <text evidence="8">In the N-terminal section; belongs to the binding-protein-dependent transport system permease family.</text>
</comment>
<evidence type="ECO:0000256" key="7">
    <source>
        <dbReference type="ARBA" id="ARBA00035642"/>
    </source>
</evidence>
<feature type="transmembrane region" description="Helical" evidence="9">
    <location>
        <begin position="251"/>
        <end position="268"/>
    </location>
</feature>
<feature type="domain" description="ABC transmembrane type-1" evidence="10">
    <location>
        <begin position="93"/>
        <end position="272"/>
    </location>
</feature>
<dbReference type="InterPro" id="IPR035906">
    <property type="entry name" value="MetI-like_sf"/>
</dbReference>
<comment type="similarity">
    <text evidence="7">In the C-terminal section; belongs to the OsmX family.</text>
</comment>
<accession>A0AB74DNJ2</accession>
<dbReference type="CDD" id="cd06261">
    <property type="entry name" value="TM_PBP2"/>
    <property type="match status" value="1"/>
</dbReference>
<dbReference type="InterPro" id="IPR007210">
    <property type="entry name" value="ABC_Gly_betaine_transp_sub-bd"/>
</dbReference>
<dbReference type="Gene3D" id="3.40.190.100">
    <property type="entry name" value="Glycine betaine-binding periplasmic protein, domain 2"/>
    <property type="match status" value="1"/>
</dbReference>
<dbReference type="FunFam" id="1.10.3720.10:FF:000001">
    <property type="entry name" value="Glycine betaine ABC transporter, permease"/>
    <property type="match status" value="1"/>
</dbReference>
<evidence type="ECO:0000256" key="5">
    <source>
        <dbReference type="ARBA" id="ARBA00022989"/>
    </source>
</evidence>
<evidence type="ECO:0000256" key="6">
    <source>
        <dbReference type="ARBA" id="ARBA00023136"/>
    </source>
</evidence>
<evidence type="ECO:0000256" key="4">
    <source>
        <dbReference type="ARBA" id="ARBA00022692"/>
    </source>
</evidence>
<comment type="similarity">
    <text evidence="9">Belongs to the binding-protein-dependent transport system permease family.</text>
</comment>
<protein>
    <submittedName>
        <fullName evidence="11">Glycine betaine/carnitine transport permease protein GbuB</fullName>
    </submittedName>
</protein>
<dbReference type="GO" id="GO:0005275">
    <property type="term" value="F:amine transmembrane transporter activity"/>
    <property type="evidence" value="ECO:0007669"/>
    <property type="project" value="TreeGrafter"/>
</dbReference>
<dbReference type="Proteomes" id="UP000273966">
    <property type="component" value="Unassembled WGS sequence"/>
</dbReference>
<dbReference type="Pfam" id="PF00528">
    <property type="entry name" value="BPD_transp_1"/>
    <property type="match status" value="1"/>
</dbReference>
<feature type="transmembrane region" description="Helical" evidence="9">
    <location>
        <begin position="96"/>
        <end position="119"/>
    </location>
</feature>
<evidence type="ECO:0000256" key="8">
    <source>
        <dbReference type="ARBA" id="ARBA00035652"/>
    </source>
</evidence>
<feature type="transmembrane region" description="Helical" evidence="9">
    <location>
        <begin position="220"/>
        <end position="239"/>
    </location>
</feature>
<feature type="transmembrane region" description="Helical" evidence="9">
    <location>
        <begin position="73"/>
        <end position="90"/>
    </location>
</feature>
<comment type="subcellular location">
    <subcellularLocation>
        <location evidence="9">Cell membrane</location>
        <topology evidence="9">Multi-pass membrane protein</topology>
    </subcellularLocation>
    <subcellularLocation>
        <location evidence="1">Membrane</location>
        <topology evidence="1">Multi-pass membrane protein</topology>
    </subcellularLocation>
</comment>
<dbReference type="Gene3D" id="3.40.190.10">
    <property type="entry name" value="Periplasmic binding protein-like II"/>
    <property type="match status" value="1"/>
</dbReference>
<keyword evidence="5 9" id="KW-1133">Transmembrane helix</keyword>
<evidence type="ECO:0000256" key="9">
    <source>
        <dbReference type="RuleBase" id="RU363032"/>
    </source>
</evidence>
<evidence type="ECO:0000256" key="2">
    <source>
        <dbReference type="ARBA" id="ARBA00022448"/>
    </source>
</evidence>
<dbReference type="PROSITE" id="PS50928">
    <property type="entry name" value="ABC_TM1"/>
    <property type="match status" value="1"/>
</dbReference>
<evidence type="ECO:0000313" key="11">
    <source>
        <dbReference type="EMBL" id="RSI33608.1"/>
    </source>
</evidence>
<feature type="transmembrane region" description="Helical" evidence="9">
    <location>
        <begin position="47"/>
        <end position="66"/>
    </location>
</feature>
<evidence type="ECO:0000256" key="3">
    <source>
        <dbReference type="ARBA" id="ARBA00022475"/>
    </source>
</evidence>
<dbReference type="SUPFAM" id="SSF161098">
    <property type="entry name" value="MetI-like"/>
    <property type="match status" value="1"/>
</dbReference>
<comment type="caution">
    <text evidence="11">The sequence shown here is derived from an EMBL/GenBank/DDBJ whole genome shotgun (WGS) entry which is preliminary data.</text>
</comment>
<dbReference type="EMBL" id="RJMT01000001">
    <property type="protein sequence ID" value="RSI33608.1"/>
    <property type="molecule type" value="Genomic_DNA"/>
</dbReference>
<feature type="transmembrane region" description="Helical" evidence="9">
    <location>
        <begin position="140"/>
        <end position="167"/>
    </location>
</feature>
<dbReference type="CDD" id="cd13639">
    <property type="entry name" value="PBP2_OpuAC_like"/>
    <property type="match status" value="1"/>
</dbReference>